<feature type="region of interest" description="Disordered" evidence="1">
    <location>
        <begin position="94"/>
        <end position="119"/>
    </location>
</feature>
<sequence length="119" mass="12068">MTPPPLRRSLGALLLVLAVWLQALAPGVALGLSARDPLAGAILCGHDGPRAVASQDEAPGPCPACPFCAGIATAPLVPTAPVLARATHWHAVAWATPPPSPSLRRPKPPGQPRAPPVPS</sequence>
<feature type="compositionally biased region" description="Pro residues" evidence="1">
    <location>
        <begin position="108"/>
        <end position="119"/>
    </location>
</feature>
<evidence type="ECO:0000313" key="3">
    <source>
        <dbReference type="Proteomes" id="UP001224644"/>
    </source>
</evidence>
<proteinExistence type="predicted"/>
<dbReference type="EMBL" id="JAUFPX010000002">
    <property type="protein sequence ID" value="MDN3589723.1"/>
    <property type="molecule type" value="Genomic_DNA"/>
</dbReference>
<gene>
    <name evidence="2" type="ORF">QWZ12_03760</name>
</gene>
<evidence type="ECO:0000313" key="2">
    <source>
        <dbReference type="EMBL" id="MDN3589723.1"/>
    </source>
</evidence>
<keyword evidence="3" id="KW-1185">Reference proteome</keyword>
<reference evidence="3" key="1">
    <citation type="journal article" date="2019" name="Int. J. Syst. Evol. Microbiol.">
        <title>The Global Catalogue of Microorganisms (GCM) 10K type strain sequencing project: providing services to taxonomists for standard genome sequencing and annotation.</title>
        <authorList>
            <consortium name="The Broad Institute Genomics Platform"/>
            <consortium name="The Broad Institute Genome Sequencing Center for Infectious Disease"/>
            <person name="Wu L."/>
            <person name="Ma J."/>
        </authorList>
    </citation>
    <scope>NUCLEOTIDE SEQUENCE [LARGE SCALE GENOMIC DNA]</scope>
    <source>
        <strain evidence="3">CECT 7069</strain>
    </source>
</reference>
<protein>
    <recommendedName>
        <fullName evidence="4">DUF2946 domain-containing protein</fullName>
    </recommendedName>
</protein>
<dbReference type="RefSeq" id="WP_238221079.1">
    <property type="nucleotide sequence ID" value="NZ_BPQD01000001.1"/>
</dbReference>
<dbReference type="Pfam" id="PF11162">
    <property type="entry name" value="DUF2946"/>
    <property type="match status" value="1"/>
</dbReference>
<dbReference type="Proteomes" id="UP001224644">
    <property type="component" value="Unassembled WGS sequence"/>
</dbReference>
<name>A0ABT8BCV2_9HYPH</name>
<evidence type="ECO:0008006" key="4">
    <source>
        <dbReference type="Google" id="ProtNLM"/>
    </source>
</evidence>
<dbReference type="InterPro" id="IPR021333">
    <property type="entry name" value="DUF2946"/>
</dbReference>
<evidence type="ECO:0000256" key="1">
    <source>
        <dbReference type="SAM" id="MobiDB-lite"/>
    </source>
</evidence>
<organism evidence="2 3">
    <name type="scientific">Methylobacterium adhaesivum</name>
    <dbReference type="NCBI Taxonomy" id="333297"/>
    <lineage>
        <taxon>Bacteria</taxon>
        <taxon>Pseudomonadati</taxon>
        <taxon>Pseudomonadota</taxon>
        <taxon>Alphaproteobacteria</taxon>
        <taxon>Hyphomicrobiales</taxon>
        <taxon>Methylobacteriaceae</taxon>
        <taxon>Methylobacterium</taxon>
    </lineage>
</organism>
<comment type="caution">
    <text evidence="2">The sequence shown here is derived from an EMBL/GenBank/DDBJ whole genome shotgun (WGS) entry which is preliminary data.</text>
</comment>
<accession>A0ABT8BCV2</accession>